<dbReference type="PANTHER" id="PTHR15119:SF0">
    <property type="entry name" value="SECRETOGRANIN-2"/>
    <property type="match status" value="1"/>
</dbReference>
<evidence type="ECO:0000256" key="4">
    <source>
        <dbReference type="ARBA" id="ARBA00022685"/>
    </source>
</evidence>
<organism evidence="7 8">
    <name type="scientific">Cirrhinus molitorella</name>
    <name type="common">mud carp</name>
    <dbReference type="NCBI Taxonomy" id="172907"/>
    <lineage>
        <taxon>Eukaryota</taxon>
        <taxon>Metazoa</taxon>
        <taxon>Chordata</taxon>
        <taxon>Craniata</taxon>
        <taxon>Vertebrata</taxon>
        <taxon>Euteleostomi</taxon>
        <taxon>Actinopterygii</taxon>
        <taxon>Neopterygii</taxon>
        <taxon>Teleostei</taxon>
        <taxon>Ostariophysi</taxon>
        <taxon>Cypriniformes</taxon>
        <taxon>Cyprinidae</taxon>
        <taxon>Labeoninae</taxon>
        <taxon>Labeonini</taxon>
        <taxon>Cirrhinus</taxon>
    </lineage>
</organism>
<dbReference type="Proteomes" id="UP001558613">
    <property type="component" value="Unassembled WGS sequence"/>
</dbReference>
<comment type="subcellular location">
    <subcellularLocation>
        <location evidence="1">Secreted</location>
    </subcellularLocation>
</comment>
<dbReference type="Pfam" id="PF01271">
    <property type="entry name" value="Granin"/>
    <property type="match status" value="1"/>
</dbReference>
<keyword evidence="3" id="KW-0964">Secreted</keyword>
<gene>
    <name evidence="7" type="ORF">QQF64_015509</name>
</gene>
<feature type="compositionally biased region" description="Basic and acidic residues" evidence="6">
    <location>
        <begin position="656"/>
        <end position="668"/>
    </location>
</feature>
<feature type="region of interest" description="Disordered" evidence="6">
    <location>
        <begin position="290"/>
        <end position="311"/>
    </location>
</feature>
<dbReference type="InterPro" id="IPR001990">
    <property type="entry name" value="Granin"/>
</dbReference>
<keyword evidence="4" id="KW-0165">Cleavage on pair of basic residues</keyword>
<dbReference type="PANTHER" id="PTHR15119">
    <property type="entry name" value="SECRETOGRANIN II"/>
    <property type="match status" value="1"/>
</dbReference>
<evidence type="ECO:0000256" key="2">
    <source>
        <dbReference type="ARBA" id="ARBA00005723"/>
    </source>
</evidence>
<sequence length="705" mass="78701">MQPSLSILIDIHPLLLPSLPSSLSPFAVPSAQPSILNTALGHLIQLLTGPTAGSNGCSGLQASRDSGRDPQPADVYLSEAFLSPRGELSGAETQPKRIEATRRTCCSRSFTFSELYTKGGMMLSLPKLSAGGAAVLLVTLLQTLTVQGASVRHHRLRGGDQGGFLAPSSDMIKALEYIESLKQRADGPESPTGDYDEVDKFRFLVQLASLQDENAPTREDATRWPDNKVPQWVRSLLRMLEQAGEAPESQAAPGNERRPHKSRRPMADADSPVVDYGGYVKPHKKYPLMFEDEENGRDSKRATEDLDEQYTPQSLANMRSIFEELGKLSAAQNQKREEDEDAEDDDDLYKVRNLAYEDVTGGEEWVPLEEQLETEEVVKGSREEYERGLGDNGEQGEALERRATEEDEENPDDDTKLVDLYLLKVLEMTNQAQKRDLMEGRQRLLSQPSLIDPRGIKQLLSAISMKLQVPPEDLVGMLFMEETRKQQQRLPETQLVRKPSQPRYKSRVIKYYNGRQPEVTVSDIPPDVKTEDILKVLGLGNLANKNAKFSLLKQRPYKTAMAKYFNPSGRRGSLFLSELNKAPSKRKDDYDDDAVDEDEESTFLAAKLLTEYPDTSSSDRKRAIDSTTNGQLPYELYEEAMKDFFDQVDNGKSTPTKRDTQGKEEPEAPQKPPAQDSAQETVDQTPPVPGTEEGKEYHGKMVAGM</sequence>
<dbReference type="EMBL" id="JAYMGO010000002">
    <property type="protein sequence ID" value="KAL1280909.1"/>
    <property type="molecule type" value="Genomic_DNA"/>
</dbReference>
<evidence type="ECO:0000313" key="8">
    <source>
        <dbReference type="Proteomes" id="UP001558613"/>
    </source>
</evidence>
<keyword evidence="5" id="KW-0732">Signal</keyword>
<evidence type="ECO:0000256" key="5">
    <source>
        <dbReference type="ARBA" id="ARBA00022729"/>
    </source>
</evidence>
<evidence type="ECO:0008006" key="9">
    <source>
        <dbReference type="Google" id="ProtNLM"/>
    </source>
</evidence>
<dbReference type="InterPro" id="IPR038858">
    <property type="entry name" value="ScgII"/>
</dbReference>
<reference evidence="7 8" key="1">
    <citation type="submission" date="2023-09" db="EMBL/GenBank/DDBJ databases">
        <authorList>
            <person name="Wang M."/>
        </authorList>
    </citation>
    <scope>NUCLEOTIDE SEQUENCE [LARGE SCALE GENOMIC DNA]</scope>
    <source>
        <strain evidence="7">GT-2023</strain>
        <tissue evidence="7">Liver</tissue>
    </source>
</reference>
<feature type="compositionally biased region" description="Basic and acidic residues" evidence="6">
    <location>
        <begin position="376"/>
        <end position="389"/>
    </location>
</feature>
<keyword evidence="8" id="KW-1185">Reference proteome</keyword>
<feature type="region of interest" description="Disordered" evidence="6">
    <location>
        <begin position="646"/>
        <end position="705"/>
    </location>
</feature>
<protein>
    <recommendedName>
        <fullName evidence="9">Secretoneurin</fullName>
    </recommendedName>
</protein>
<evidence type="ECO:0000256" key="6">
    <source>
        <dbReference type="SAM" id="MobiDB-lite"/>
    </source>
</evidence>
<evidence type="ECO:0000256" key="1">
    <source>
        <dbReference type="ARBA" id="ARBA00004613"/>
    </source>
</evidence>
<feature type="region of interest" description="Disordered" evidence="6">
    <location>
        <begin position="376"/>
        <end position="413"/>
    </location>
</feature>
<feature type="region of interest" description="Disordered" evidence="6">
    <location>
        <begin position="243"/>
        <end position="278"/>
    </location>
</feature>
<evidence type="ECO:0000256" key="3">
    <source>
        <dbReference type="ARBA" id="ARBA00022525"/>
    </source>
</evidence>
<comment type="similarity">
    <text evidence="2">Belongs to the chromogranin/secretogranin protein family.</text>
</comment>
<comment type="caution">
    <text evidence="7">The sequence shown here is derived from an EMBL/GenBank/DDBJ whole genome shotgun (WGS) entry which is preliminary data.</text>
</comment>
<accession>A0ABR3NVG2</accession>
<evidence type="ECO:0000313" key="7">
    <source>
        <dbReference type="EMBL" id="KAL1280909.1"/>
    </source>
</evidence>
<name>A0ABR3NVG2_9TELE</name>
<proteinExistence type="inferred from homology"/>